<feature type="region of interest" description="Disordered" evidence="9">
    <location>
        <begin position="100"/>
        <end position="127"/>
    </location>
</feature>
<dbReference type="PANTHER" id="PTHR13481">
    <property type="entry name" value="SREBP REGULATING GENE PROTEIN"/>
    <property type="match status" value="1"/>
</dbReference>
<evidence type="ECO:0000313" key="11">
    <source>
        <dbReference type="EMBL" id="TMW66807.1"/>
    </source>
</evidence>
<name>A0A8K1CQH9_PYTOL</name>
<dbReference type="AlphaFoldDB" id="A0A8K1CQH9"/>
<dbReference type="Pfam" id="PF10218">
    <property type="entry name" value="SPRING1"/>
    <property type="match status" value="1"/>
</dbReference>
<dbReference type="PANTHER" id="PTHR13481:SF0">
    <property type="entry name" value="SREBP REGULATING GENE PROTEIN"/>
    <property type="match status" value="1"/>
</dbReference>
<keyword evidence="6" id="KW-0325">Glycoprotein</keyword>
<accession>A0A8K1CQH9</accession>
<keyword evidence="10" id="KW-0732">Signal</keyword>
<keyword evidence="5" id="KW-0472">Membrane</keyword>
<evidence type="ECO:0000256" key="8">
    <source>
        <dbReference type="ARBA" id="ARBA00023485"/>
    </source>
</evidence>
<keyword evidence="12" id="KW-1185">Reference proteome</keyword>
<keyword evidence="4" id="KW-0333">Golgi apparatus</keyword>
<evidence type="ECO:0000256" key="4">
    <source>
        <dbReference type="ARBA" id="ARBA00023034"/>
    </source>
</evidence>
<evidence type="ECO:0000256" key="5">
    <source>
        <dbReference type="ARBA" id="ARBA00023136"/>
    </source>
</evidence>
<dbReference type="GO" id="GO:2000640">
    <property type="term" value="P:positive regulation of SREBP signaling pathway"/>
    <property type="evidence" value="ECO:0007669"/>
    <property type="project" value="InterPro"/>
</dbReference>
<reference evidence="11" key="1">
    <citation type="submission" date="2019-03" db="EMBL/GenBank/DDBJ databases">
        <title>Long read genome sequence of the mycoparasitic Pythium oligandrum ATCC 38472 isolated from sugarbeet rhizosphere.</title>
        <authorList>
            <person name="Gaulin E."/>
        </authorList>
    </citation>
    <scope>NUCLEOTIDE SEQUENCE</scope>
    <source>
        <strain evidence="11">ATCC 38472_TT</strain>
    </source>
</reference>
<evidence type="ECO:0000256" key="9">
    <source>
        <dbReference type="SAM" id="MobiDB-lite"/>
    </source>
</evidence>
<protein>
    <recommendedName>
        <fullName evidence="8">SREBP regulating gene protein</fullName>
    </recommendedName>
</protein>
<feature type="compositionally biased region" description="Low complexity" evidence="9">
    <location>
        <begin position="104"/>
        <end position="122"/>
    </location>
</feature>
<dbReference type="InterPro" id="IPR019352">
    <property type="entry name" value="SPRING1"/>
</dbReference>
<organism evidence="11 12">
    <name type="scientific">Pythium oligandrum</name>
    <name type="common">Mycoparasitic fungus</name>
    <dbReference type="NCBI Taxonomy" id="41045"/>
    <lineage>
        <taxon>Eukaryota</taxon>
        <taxon>Sar</taxon>
        <taxon>Stramenopiles</taxon>
        <taxon>Oomycota</taxon>
        <taxon>Peronosporomycetes</taxon>
        <taxon>Pythiales</taxon>
        <taxon>Pythiaceae</taxon>
        <taxon>Pythium</taxon>
    </lineage>
</organism>
<dbReference type="Proteomes" id="UP000794436">
    <property type="component" value="Unassembled WGS sequence"/>
</dbReference>
<evidence type="ECO:0000256" key="7">
    <source>
        <dbReference type="ARBA" id="ARBA00023461"/>
    </source>
</evidence>
<comment type="subcellular location">
    <subcellularLocation>
        <location evidence="1">Golgi apparatus membrane</location>
        <topology evidence="1">Single-pass membrane protein</topology>
    </subcellularLocation>
</comment>
<dbReference type="EMBL" id="SPLM01000007">
    <property type="protein sequence ID" value="TMW66807.1"/>
    <property type="molecule type" value="Genomic_DNA"/>
</dbReference>
<sequence length="572" mass="63957">MPHVMALLAILTLTTFSCSVAKHVTAAPGCLEDVLLCSDGQVQFRDPHNNCQFPPCATDADDDEDEVPQCVLEHFTCPDGTLVQRDPFDDCEFYPCHGNTTRPSNSSSLSSSSSSSSSSSDSIDYDEVGHVPPIEAVNDNHSCMKDVLVCPGGFYVYRNRSLACNFNLCPPVVTCPSDIKYCKGNIVLGRNSSNNCNFDLCPPVPLPQYLKNLVQTRSAAVDGTRMTDDDAELAALMRDSQLRREQGAEENDEDVGRSNAASGPQTRWRLFLAAVVFLSHVFVEIGRRGLRLIEANVPRYIGFVDRCLVYLIRVTVHPRKQVSTLRVLLVAGLLISIPYMLVTMYRVQRTIAGNQDTAELTEEHIRPHIIIDRTLEPMPTKRQAMLRNVGDGLLTDDTTDSCENTLQGAKLITDSAGFVCTRSQLDQRRQGCCNESDASLPRIKQFACDQCDTTGPHCCNVYEHCVSCCMHPLNMELRRDYLAHVDAMHPVYRDPGRLTVFQYCKYRCRTSSASVHHQNSYRSRRTYCYGIHRPQRVLPSVNSDIESELAPVDPVEDDKLEYDLFYTNANGR</sequence>
<feature type="region of interest" description="Disordered" evidence="9">
    <location>
        <begin position="243"/>
        <end position="262"/>
    </location>
</feature>
<gene>
    <name evidence="11" type="ORF">Poli38472_014119</name>
</gene>
<feature type="chain" id="PRO_5035466233" description="SREBP regulating gene protein" evidence="10">
    <location>
        <begin position="22"/>
        <end position="572"/>
    </location>
</feature>
<keyword evidence="3" id="KW-1133">Transmembrane helix</keyword>
<evidence type="ECO:0000313" key="12">
    <source>
        <dbReference type="Proteomes" id="UP000794436"/>
    </source>
</evidence>
<evidence type="ECO:0000256" key="10">
    <source>
        <dbReference type="SAM" id="SignalP"/>
    </source>
</evidence>
<dbReference type="GO" id="GO:0000139">
    <property type="term" value="C:Golgi membrane"/>
    <property type="evidence" value="ECO:0007669"/>
    <property type="project" value="UniProtKB-SubCell"/>
</dbReference>
<evidence type="ECO:0000256" key="6">
    <source>
        <dbReference type="ARBA" id="ARBA00023180"/>
    </source>
</evidence>
<proteinExistence type="inferred from homology"/>
<evidence type="ECO:0000256" key="1">
    <source>
        <dbReference type="ARBA" id="ARBA00004194"/>
    </source>
</evidence>
<comment type="similarity">
    <text evidence="7">Belongs to the SPRING family.</text>
</comment>
<evidence type="ECO:0000256" key="3">
    <source>
        <dbReference type="ARBA" id="ARBA00022989"/>
    </source>
</evidence>
<evidence type="ECO:0000256" key="2">
    <source>
        <dbReference type="ARBA" id="ARBA00022692"/>
    </source>
</evidence>
<keyword evidence="2" id="KW-0812">Transmembrane</keyword>
<dbReference type="OrthoDB" id="70142at2759"/>
<comment type="caution">
    <text evidence="11">The sequence shown here is derived from an EMBL/GenBank/DDBJ whole genome shotgun (WGS) entry which is preliminary data.</text>
</comment>
<feature type="signal peptide" evidence="10">
    <location>
        <begin position="1"/>
        <end position="21"/>
    </location>
</feature>